<protein>
    <submittedName>
        <fullName evidence="3">DUF1616 domain-containing protein</fullName>
    </submittedName>
</protein>
<reference evidence="3 4" key="1">
    <citation type="submission" date="2021-06" db="EMBL/GenBank/DDBJ databases">
        <title>Halomicroarcula sp. a new haloarchaeum isolated from saline soil.</title>
        <authorList>
            <person name="Duran-Viseras A."/>
            <person name="Sanchez-Porro C."/>
            <person name="Ventosa A."/>
        </authorList>
    </citation>
    <scope>NUCLEOTIDE SEQUENCE [LARGE SCALE GENOMIC DNA]</scope>
    <source>
        <strain evidence="3 4">F13</strain>
    </source>
</reference>
<evidence type="ECO:0000259" key="2">
    <source>
        <dbReference type="Pfam" id="PF07760"/>
    </source>
</evidence>
<dbReference type="AlphaFoldDB" id="A0AAW4PNK6"/>
<keyword evidence="1" id="KW-1133">Transmembrane helix</keyword>
<keyword evidence="1" id="KW-0472">Membrane</keyword>
<name>A0AAW4PNK6_9EURY</name>
<organism evidence="3 4">
    <name type="scientific">Haloarcula rubra</name>
    <dbReference type="NCBI Taxonomy" id="2487747"/>
    <lineage>
        <taxon>Archaea</taxon>
        <taxon>Methanobacteriati</taxon>
        <taxon>Methanobacteriota</taxon>
        <taxon>Stenosarchaea group</taxon>
        <taxon>Halobacteria</taxon>
        <taxon>Halobacteriales</taxon>
        <taxon>Haloarculaceae</taxon>
        <taxon>Haloarcula</taxon>
    </lineage>
</organism>
<evidence type="ECO:0000313" key="3">
    <source>
        <dbReference type="EMBL" id="MBX0322130.1"/>
    </source>
</evidence>
<accession>A0AAW4PNK6</accession>
<dbReference type="InterPro" id="IPR011674">
    <property type="entry name" value="DUF1616"/>
</dbReference>
<dbReference type="Proteomes" id="UP001430377">
    <property type="component" value="Unassembled WGS sequence"/>
</dbReference>
<feature type="domain" description="DUF1616" evidence="2">
    <location>
        <begin position="17"/>
        <end position="307"/>
    </location>
</feature>
<gene>
    <name evidence="3" type="ORF">EGH21_03690</name>
</gene>
<keyword evidence="4" id="KW-1185">Reference proteome</keyword>
<dbReference type="RefSeq" id="WP_220617104.1">
    <property type="nucleotide sequence ID" value="NZ_RKLR01000001.1"/>
</dbReference>
<feature type="transmembrane region" description="Helical" evidence="1">
    <location>
        <begin position="12"/>
        <end position="32"/>
    </location>
</feature>
<dbReference type="EMBL" id="RKLR01000001">
    <property type="protein sequence ID" value="MBX0322130.1"/>
    <property type="molecule type" value="Genomic_DNA"/>
</dbReference>
<dbReference type="Pfam" id="PF07760">
    <property type="entry name" value="DUF1616"/>
    <property type="match status" value="1"/>
</dbReference>
<comment type="caution">
    <text evidence="3">The sequence shown here is derived from an EMBL/GenBank/DDBJ whole genome shotgun (WGS) entry which is preliminary data.</text>
</comment>
<feature type="transmembrane region" description="Helical" evidence="1">
    <location>
        <begin position="38"/>
        <end position="60"/>
    </location>
</feature>
<sequence>MTRSGSGDSRQADLLLVVASVVLVGVVAFSPAGEWTPLAIVVGIPFVLLVPGYALVSAVFPRAGETAPGATARTSWLARLGLSVGGSVVAVAVVGGVLEFTVWGFQRPAVVAGLCLVTLGATAVAWARRRRVPADVRAGTDLGSVRDWTVAAVTDEGALGIALTVLVLVAGVGAVGVVAQEATDTAGVTEFYLLGENDSGELRAGDHPTELTVGDPTTVGIGVGARGPDGFEGTVVGRLERVTVENDTVTVTDAEELVRFPVSVAAGESTVTRHTVRPTTAGDDLRLTYRLYRSGAQSPVRQVHVWVHVSDEA</sequence>
<feature type="transmembrane region" description="Helical" evidence="1">
    <location>
        <begin position="80"/>
        <end position="103"/>
    </location>
</feature>
<keyword evidence="1" id="KW-0812">Transmembrane</keyword>
<feature type="transmembrane region" description="Helical" evidence="1">
    <location>
        <begin position="109"/>
        <end position="127"/>
    </location>
</feature>
<evidence type="ECO:0000256" key="1">
    <source>
        <dbReference type="SAM" id="Phobius"/>
    </source>
</evidence>
<evidence type="ECO:0000313" key="4">
    <source>
        <dbReference type="Proteomes" id="UP001430377"/>
    </source>
</evidence>
<proteinExistence type="predicted"/>